<dbReference type="SUPFAM" id="SSF158472">
    <property type="entry name" value="HAMP domain-like"/>
    <property type="match status" value="1"/>
</dbReference>
<feature type="domain" description="HAMP" evidence="8">
    <location>
        <begin position="298"/>
        <end position="350"/>
    </location>
</feature>
<dbReference type="GO" id="GO:0005886">
    <property type="term" value="C:plasma membrane"/>
    <property type="evidence" value="ECO:0007669"/>
    <property type="project" value="UniProtKB-SubCell"/>
</dbReference>
<evidence type="ECO:0000313" key="10">
    <source>
        <dbReference type="Proteomes" id="UP000553776"/>
    </source>
</evidence>
<dbReference type="InterPro" id="IPR010559">
    <property type="entry name" value="Sig_transdc_His_kin_internal"/>
</dbReference>
<feature type="transmembrane region" description="Helical" evidence="7">
    <location>
        <begin position="7"/>
        <end position="28"/>
    </location>
</feature>
<proteinExistence type="predicted"/>
<feature type="transmembrane region" description="Helical" evidence="7">
    <location>
        <begin position="273"/>
        <end position="295"/>
    </location>
</feature>
<reference evidence="9 10" key="1">
    <citation type="submission" date="2020-08" db="EMBL/GenBank/DDBJ databases">
        <title>Cohnella phylogeny.</title>
        <authorList>
            <person name="Dunlap C."/>
        </authorList>
    </citation>
    <scope>NUCLEOTIDE SEQUENCE [LARGE SCALE GENOMIC DNA]</scope>
    <source>
        <strain evidence="9 10">DSM 25239</strain>
    </source>
</reference>
<keyword evidence="3" id="KW-0597">Phosphoprotein</keyword>
<evidence type="ECO:0000256" key="6">
    <source>
        <dbReference type="ARBA" id="ARBA00023136"/>
    </source>
</evidence>
<dbReference type="InterPro" id="IPR003660">
    <property type="entry name" value="HAMP_dom"/>
</dbReference>
<dbReference type="Pfam" id="PF06580">
    <property type="entry name" value="His_kinase"/>
    <property type="match status" value="1"/>
</dbReference>
<keyword evidence="5 9" id="KW-0418">Kinase</keyword>
<dbReference type="Proteomes" id="UP000553776">
    <property type="component" value="Unassembled WGS sequence"/>
</dbReference>
<dbReference type="InterPro" id="IPR050640">
    <property type="entry name" value="Bact_2-comp_sensor_kinase"/>
</dbReference>
<dbReference type="EMBL" id="JACJVR010000084">
    <property type="protein sequence ID" value="MBB6694030.1"/>
    <property type="molecule type" value="Genomic_DNA"/>
</dbReference>
<dbReference type="SMART" id="SM00304">
    <property type="entry name" value="HAMP"/>
    <property type="match status" value="1"/>
</dbReference>
<dbReference type="CDD" id="cd06225">
    <property type="entry name" value="HAMP"/>
    <property type="match status" value="1"/>
</dbReference>
<gene>
    <name evidence="9" type="ORF">H7B90_21755</name>
</gene>
<dbReference type="InterPro" id="IPR003594">
    <property type="entry name" value="HATPase_dom"/>
</dbReference>
<dbReference type="GO" id="GO:0000155">
    <property type="term" value="F:phosphorelay sensor kinase activity"/>
    <property type="evidence" value="ECO:0007669"/>
    <property type="project" value="InterPro"/>
</dbReference>
<dbReference type="Gene3D" id="3.30.565.10">
    <property type="entry name" value="Histidine kinase-like ATPase, C-terminal domain"/>
    <property type="match status" value="1"/>
</dbReference>
<dbReference type="PANTHER" id="PTHR34220:SF7">
    <property type="entry name" value="SENSOR HISTIDINE KINASE YPDA"/>
    <property type="match status" value="1"/>
</dbReference>
<evidence type="ECO:0000313" key="9">
    <source>
        <dbReference type="EMBL" id="MBB6694030.1"/>
    </source>
</evidence>
<evidence type="ECO:0000256" key="7">
    <source>
        <dbReference type="SAM" id="Phobius"/>
    </source>
</evidence>
<evidence type="ECO:0000256" key="1">
    <source>
        <dbReference type="ARBA" id="ARBA00004651"/>
    </source>
</evidence>
<comment type="subcellular location">
    <subcellularLocation>
        <location evidence="1">Cell membrane</location>
        <topology evidence="1">Multi-pass membrane protein</topology>
    </subcellularLocation>
</comment>
<keyword evidence="10" id="KW-1185">Reference proteome</keyword>
<keyword evidence="6 7" id="KW-0472">Membrane</keyword>
<organism evidence="9 10">
    <name type="scientific">Cohnella xylanilytica</name>
    <dbReference type="NCBI Taxonomy" id="557555"/>
    <lineage>
        <taxon>Bacteria</taxon>
        <taxon>Bacillati</taxon>
        <taxon>Bacillota</taxon>
        <taxon>Bacilli</taxon>
        <taxon>Bacillales</taxon>
        <taxon>Paenibacillaceae</taxon>
        <taxon>Cohnella</taxon>
    </lineage>
</organism>
<dbReference type="Gene3D" id="6.10.340.10">
    <property type="match status" value="1"/>
</dbReference>
<name>A0A841U7T8_9BACL</name>
<sequence length="596" mass="67469">MNVLRSLQFKLLLGIFAVLAPLVAYLLYNNFYAIHVVREKVASSNGDLVDMFIQSKVDQVLEDTGKYLLTRAGSDPDVMSLNLFDYNDGEYQLRKVRIINRFRDDLVLYNTIDTFFVYARNARDLTVTEGSSERLAGFADWLDKNDRSANSRWTVFPNGSEYGLVTTVQASPDVILGAWIDLGSLLEPFRQLNLGGGGEVTIVDAQGRPLTATTLTEEGLEYIRPRLAQLDSDYLLLDEPSGKRLAVGTKSRLSDIRVLVLVPEQNLLSRLPFFLRAAWIIPIGAALVLSLYVLLLKRVLFTPLRDLIRGMRRIIQGDLNFRLAEDRSRELSFLASTYNSMADQIKQLRIGIYEQELLVKKAELKHLQVQINPHFYLNSLHIIYNLATLQLHKNVQKMSLYLADYFKFTIRTHRTHVTVGEELKHIRNYLEIQKMRYPDQLDYEIEIEEPWSGQPIPALSVQPFVENAIVHGMSMDGETFRVRIQAKEHPEDPERFVLTVSDNGPGFPPEYLEKLRSGRYAEEGEGDHIGIWNVIHRLNLYFGDRAKIEFANGPDGGDGDNGLNVGAQGAVVRLVLPLAGDISEGGDDHVQSAYRG</sequence>
<dbReference type="SUPFAM" id="SSF55874">
    <property type="entry name" value="ATPase domain of HSP90 chaperone/DNA topoisomerase II/histidine kinase"/>
    <property type="match status" value="1"/>
</dbReference>
<dbReference type="PROSITE" id="PS50885">
    <property type="entry name" value="HAMP"/>
    <property type="match status" value="1"/>
</dbReference>
<evidence type="ECO:0000259" key="8">
    <source>
        <dbReference type="PROSITE" id="PS50885"/>
    </source>
</evidence>
<dbReference type="PANTHER" id="PTHR34220">
    <property type="entry name" value="SENSOR HISTIDINE KINASE YPDA"/>
    <property type="match status" value="1"/>
</dbReference>
<keyword evidence="7" id="KW-1133">Transmembrane helix</keyword>
<keyword evidence="4" id="KW-0808">Transferase</keyword>
<dbReference type="Pfam" id="PF02518">
    <property type="entry name" value="HATPase_c"/>
    <property type="match status" value="1"/>
</dbReference>
<accession>A0A841U7T8</accession>
<dbReference type="Pfam" id="PF00672">
    <property type="entry name" value="HAMP"/>
    <property type="match status" value="1"/>
</dbReference>
<evidence type="ECO:0000256" key="5">
    <source>
        <dbReference type="ARBA" id="ARBA00022777"/>
    </source>
</evidence>
<keyword evidence="2" id="KW-1003">Cell membrane</keyword>
<evidence type="ECO:0000256" key="4">
    <source>
        <dbReference type="ARBA" id="ARBA00022679"/>
    </source>
</evidence>
<keyword evidence="7" id="KW-0812">Transmembrane</keyword>
<dbReference type="RefSeq" id="WP_185138005.1">
    <property type="nucleotide sequence ID" value="NZ_JACJVR010000084.1"/>
</dbReference>
<dbReference type="AlphaFoldDB" id="A0A841U7T8"/>
<dbReference type="InterPro" id="IPR036890">
    <property type="entry name" value="HATPase_C_sf"/>
</dbReference>
<evidence type="ECO:0000256" key="2">
    <source>
        <dbReference type="ARBA" id="ARBA00022475"/>
    </source>
</evidence>
<evidence type="ECO:0000256" key="3">
    <source>
        <dbReference type="ARBA" id="ARBA00022553"/>
    </source>
</evidence>
<protein>
    <submittedName>
        <fullName evidence="9">Sensor histidine kinase</fullName>
    </submittedName>
</protein>
<comment type="caution">
    <text evidence="9">The sequence shown here is derived from an EMBL/GenBank/DDBJ whole genome shotgun (WGS) entry which is preliminary data.</text>
</comment>